<feature type="compositionally biased region" description="Acidic residues" evidence="1">
    <location>
        <begin position="16"/>
        <end position="26"/>
    </location>
</feature>
<dbReference type="AlphaFoldDB" id="A0A6B8W9N2"/>
<dbReference type="RefSeq" id="WP_156230291.1">
    <property type="nucleotide sequence ID" value="NZ_CP046455.1"/>
</dbReference>
<evidence type="ECO:0000313" key="2">
    <source>
        <dbReference type="EMBL" id="QGU06710.1"/>
    </source>
</evidence>
<evidence type="ECO:0000313" key="3">
    <source>
        <dbReference type="Proteomes" id="UP000424462"/>
    </source>
</evidence>
<name>A0A6B8W9N2_9CORY</name>
<feature type="region of interest" description="Disordered" evidence="1">
    <location>
        <begin position="511"/>
        <end position="536"/>
    </location>
</feature>
<gene>
    <name evidence="2" type="ORF">COCCU_03805</name>
</gene>
<organism evidence="2 3">
    <name type="scientific">Corynebacterium occultum</name>
    <dbReference type="NCBI Taxonomy" id="2675219"/>
    <lineage>
        <taxon>Bacteria</taxon>
        <taxon>Bacillati</taxon>
        <taxon>Actinomycetota</taxon>
        <taxon>Actinomycetes</taxon>
        <taxon>Mycobacteriales</taxon>
        <taxon>Corynebacteriaceae</taxon>
        <taxon>Corynebacterium</taxon>
    </lineage>
</organism>
<accession>A0A6B8W9N2</accession>
<keyword evidence="3" id="KW-1185">Reference proteome</keyword>
<evidence type="ECO:0008006" key="4">
    <source>
        <dbReference type="Google" id="ProtNLM"/>
    </source>
</evidence>
<protein>
    <recommendedName>
        <fullName evidence="4">ATP-binding protein</fullName>
    </recommendedName>
</protein>
<proteinExistence type="predicted"/>
<sequence length="536" mass="59365">MISFGDHEPGPAPEELSIELEEEQEREDPNQPVAVKLIRLAEQRFQFGVTPSGDPFAYQEDKPHLVHMFRGGRRGLRADLARAFFETEGRVANQAALADCLVVLEGVASDVSPEELHLRVAEKDGAVYIDRGDPEGTVFRVAGGKWTAQTTAPVKFHRTELTSELPAPGEHPEGAVGVRDLFGHLNIVEEDHRPVLAWLVASLIAPNIPHPVLALLAEQGTAKSTATKRLGQMVDPSSVQNRTAPRGEEQWVTAAAGSWVVGIDNASSIQPWFSDALCRAVTGDGDVKRRLYSDGDLAIIRFRRCVILNGIDIGALRGDLSDRLLAVNLHMIPEEERRPEDQLNAEWDENYPYLFGALLSFSAEVHELLPSIKLEKMPRMADFARILAAVDQVADKWGLPGESGLDRFTRRAEDLAKDSLASNAFIMGILVIAEKNGIREKTSAEILKEVELHMQLTEADWRRPQRGWPTSPKAVTGFLKRNIPQMRKTGWQVFDDEGRNKDGTIRWTIELEEGSNPAPPSPPPLLSQMTEVQHDG</sequence>
<dbReference type="Proteomes" id="UP000424462">
    <property type="component" value="Chromosome"/>
</dbReference>
<feature type="region of interest" description="Disordered" evidence="1">
    <location>
        <begin position="1"/>
        <end position="30"/>
    </location>
</feature>
<dbReference type="KEGG" id="cok:COCCU_03805"/>
<reference evidence="2 3" key="1">
    <citation type="submission" date="2019-11" db="EMBL/GenBank/DDBJ databases">
        <title>Complete genome sequence of Corynebacterium kalinowskii 1959, a novel Corynebacterium species isolated from soil of a small paddock in Vilsendorf, Germany.</title>
        <authorList>
            <person name="Schaffert L."/>
            <person name="Ruwe M."/>
            <person name="Milse J."/>
            <person name="Hanuschka K."/>
            <person name="Ortseifen V."/>
            <person name="Droste J."/>
            <person name="Brandt D."/>
            <person name="Schlueter L."/>
            <person name="Kutter Y."/>
            <person name="Vinke S."/>
            <person name="Viehoefer P."/>
            <person name="Jacob L."/>
            <person name="Luebke N.-C."/>
            <person name="Schulte-Berndt E."/>
            <person name="Hain C."/>
            <person name="Linder M."/>
            <person name="Schmidt P."/>
            <person name="Wollenschlaeger L."/>
            <person name="Luttermann T."/>
            <person name="Thieme E."/>
            <person name="Hassa J."/>
            <person name="Haak M."/>
            <person name="Wittchen M."/>
            <person name="Mentz A."/>
            <person name="Persicke M."/>
            <person name="Busche T."/>
            <person name="Ruckert C."/>
        </authorList>
    </citation>
    <scope>NUCLEOTIDE SEQUENCE [LARGE SCALE GENOMIC DNA]</scope>
    <source>
        <strain evidence="2 3">2039</strain>
    </source>
</reference>
<evidence type="ECO:0000256" key="1">
    <source>
        <dbReference type="SAM" id="MobiDB-lite"/>
    </source>
</evidence>
<dbReference type="EMBL" id="CP046455">
    <property type="protein sequence ID" value="QGU06710.1"/>
    <property type="molecule type" value="Genomic_DNA"/>
</dbReference>